<protein>
    <submittedName>
        <fullName evidence="1">Uncharacterized protein</fullName>
    </submittedName>
</protein>
<dbReference type="AlphaFoldDB" id="A0A370GFL5"/>
<keyword evidence="2" id="KW-1185">Reference proteome</keyword>
<gene>
    <name evidence="1" type="ORF">C8D86_11644</name>
</gene>
<dbReference type="Proteomes" id="UP000254720">
    <property type="component" value="Unassembled WGS sequence"/>
</dbReference>
<proteinExistence type="predicted"/>
<accession>A0A370GFL5</accession>
<sequence length="197" mass="21846">MIVLVNNLPCNREAVCYLSQSASAEVIMLLDLPQASLNDKVITIIDLRADGEFQDLVSPRILANKLHQAGLPKIANKIELIVSDVNIKVRLIPYATALANYLGSLGYVEMTVSVPCELGNVATFIVPPNLLADQLWEVYSITHEDMKKIDVPINLAKLRQSDTKKLVWCGTDIQTWMSVPQKIYTPTPFGMKPAIIE</sequence>
<evidence type="ECO:0000313" key="1">
    <source>
        <dbReference type="EMBL" id="RDI42090.1"/>
    </source>
</evidence>
<dbReference type="EMBL" id="QQAX01000016">
    <property type="protein sequence ID" value="RDI42090.1"/>
    <property type="molecule type" value="Genomic_DNA"/>
</dbReference>
<organism evidence="1 2">
    <name type="scientific">Aquicella lusitana</name>
    <dbReference type="NCBI Taxonomy" id="254246"/>
    <lineage>
        <taxon>Bacteria</taxon>
        <taxon>Pseudomonadati</taxon>
        <taxon>Pseudomonadota</taxon>
        <taxon>Gammaproteobacteria</taxon>
        <taxon>Legionellales</taxon>
        <taxon>Coxiellaceae</taxon>
        <taxon>Aquicella</taxon>
    </lineage>
</organism>
<reference evidence="1 2" key="1">
    <citation type="submission" date="2018-07" db="EMBL/GenBank/DDBJ databases">
        <title>Genomic Encyclopedia of Type Strains, Phase IV (KMG-IV): sequencing the most valuable type-strain genomes for metagenomic binning, comparative biology and taxonomic classification.</title>
        <authorList>
            <person name="Goeker M."/>
        </authorList>
    </citation>
    <scope>NUCLEOTIDE SEQUENCE [LARGE SCALE GENOMIC DNA]</scope>
    <source>
        <strain evidence="1 2">DSM 16500</strain>
    </source>
</reference>
<name>A0A370GFL5_9COXI</name>
<evidence type="ECO:0000313" key="2">
    <source>
        <dbReference type="Proteomes" id="UP000254720"/>
    </source>
</evidence>
<comment type="caution">
    <text evidence="1">The sequence shown here is derived from an EMBL/GenBank/DDBJ whole genome shotgun (WGS) entry which is preliminary data.</text>
</comment>